<evidence type="ECO:0000313" key="3">
    <source>
        <dbReference type="EMBL" id="RZO06564.1"/>
    </source>
</evidence>
<comment type="caution">
    <text evidence="3">The sequence shown here is derived from an EMBL/GenBank/DDBJ whole genome shotgun (WGS) entry which is preliminary data.</text>
</comment>
<evidence type="ECO:0000313" key="4">
    <source>
        <dbReference type="Proteomes" id="UP000318148"/>
    </source>
</evidence>
<protein>
    <recommendedName>
        <fullName evidence="2">SPOR domain-containing protein</fullName>
    </recommendedName>
</protein>
<feature type="transmembrane region" description="Helical" evidence="1">
    <location>
        <begin position="16"/>
        <end position="35"/>
    </location>
</feature>
<sequence length="164" mass="18367">MVVKKKNNKDESSMRGFLPGILVGVLLSIGYNYIFEAPPEIASAKIEEIVNSPEVKKVKYDFYQLLKENEILISDDELSGPEKSDTGSYLLQVGSFKSVNDAENRKVELLLLNLPTKVEKITVESGDVWHRVLVGPYLNTSKMASARAKLAQNDFSNYVVKLKQ</sequence>
<keyword evidence="1" id="KW-0812">Transmembrane</keyword>
<feature type="domain" description="SPOR" evidence="2">
    <location>
        <begin position="83"/>
        <end position="164"/>
    </location>
</feature>
<gene>
    <name evidence="3" type="ORF">EVB02_02490</name>
</gene>
<dbReference type="Proteomes" id="UP000318148">
    <property type="component" value="Unassembled WGS sequence"/>
</dbReference>
<dbReference type="PROSITE" id="PS51724">
    <property type="entry name" value="SPOR"/>
    <property type="match status" value="1"/>
</dbReference>
<evidence type="ECO:0000256" key="1">
    <source>
        <dbReference type="SAM" id="Phobius"/>
    </source>
</evidence>
<dbReference type="Gene3D" id="3.30.70.1070">
    <property type="entry name" value="Sporulation related repeat"/>
    <property type="match status" value="1"/>
</dbReference>
<dbReference type="SUPFAM" id="SSF110997">
    <property type="entry name" value="Sporulation related repeat"/>
    <property type="match status" value="1"/>
</dbReference>
<dbReference type="GO" id="GO:0042834">
    <property type="term" value="F:peptidoglycan binding"/>
    <property type="evidence" value="ECO:0007669"/>
    <property type="project" value="InterPro"/>
</dbReference>
<evidence type="ECO:0000259" key="2">
    <source>
        <dbReference type="PROSITE" id="PS51724"/>
    </source>
</evidence>
<dbReference type="EMBL" id="SHBO01000024">
    <property type="protein sequence ID" value="RZO06564.1"/>
    <property type="molecule type" value="Genomic_DNA"/>
</dbReference>
<accession>A0A520LLS7</accession>
<name>A0A520LLS7_9GAMM</name>
<dbReference type="Pfam" id="PF05036">
    <property type="entry name" value="SPOR"/>
    <property type="match status" value="1"/>
</dbReference>
<proteinExistence type="predicted"/>
<dbReference type="InterPro" id="IPR007730">
    <property type="entry name" value="SPOR-like_dom"/>
</dbReference>
<keyword evidence="1" id="KW-0472">Membrane</keyword>
<organism evidence="3 4">
    <name type="scientific">SAR92 clade bacterium</name>
    <dbReference type="NCBI Taxonomy" id="2315479"/>
    <lineage>
        <taxon>Bacteria</taxon>
        <taxon>Pseudomonadati</taxon>
        <taxon>Pseudomonadota</taxon>
        <taxon>Gammaproteobacteria</taxon>
        <taxon>Cellvibrionales</taxon>
        <taxon>Porticoccaceae</taxon>
        <taxon>SAR92 clade</taxon>
    </lineage>
</organism>
<dbReference type="InterPro" id="IPR036680">
    <property type="entry name" value="SPOR-like_sf"/>
</dbReference>
<reference evidence="3 4" key="1">
    <citation type="submission" date="2019-02" db="EMBL/GenBank/DDBJ databases">
        <title>Prokaryotic population dynamics and viral predation in marine succession experiment using metagenomics: the confinement effect.</title>
        <authorList>
            <person name="Haro-Moreno J.M."/>
            <person name="Rodriguez-Valera F."/>
            <person name="Lopez-Perez M."/>
        </authorList>
    </citation>
    <scope>NUCLEOTIDE SEQUENCE [LARGE SCALE GENOMIC DNA]</scope>
    <source>
        <strain evidence="3">MED-G169</strain>
    </source>
</reference>
<keyword evidence="1" id="KW-1133">Transmembrane helix</keyword>
<dbReference type="AlphaFoldDB" id="A0A520LLS7"/>